<keyword evidence="2" id="KW-1185">Reference proteome</keyword>
<proteinExistence type="predicted"/>
<accession>A0A2K3UWM1</accession>
<organism evidence="1 2">
    <name type="scientific">Deinococcus koreensis</name>
    <dbReference type="NCBI Taxonomy" id="2054903"/>
    <lineage>
        <taxon>Bacteria</taxon>
        <taxon>Thermotogati</taxon>
        <taxon>Deinococcota</taxon>
        <taxon>Deinococci</taxon>
        <taxon>Deinococcales</taxon>
        <taxon>Deinococcaceae</taxon>
        <taxon>Deinococcus</taxon>
    </lineage>
</organism>
<evidence type="ECO:0000313" key="2">
    <source>
        <dbReference type="Proteomes" id="UP000236379"/>
    </source>
</evidence>
<comment type="caution">
    <text evidence="1">The sequence shown here is derived from an EMBL/GenBank/DDBJ whole genome shotgun (WGS) entry which is preliminary data.</text>
</comment>
<dbReference type="AlphaFoldDB" id="A0A2K3UWM1"/>
<reference evidence="1 2" key="1">
    <citation type="submission" date="2018-01" db="EMBL/GenBank/DDBJ databases">
        <title>Deinococcus koreensis sp. nov., a radiation-resistant bacterium isolated from river water.</title>
        <authorList>
            <person name="Choi A."/>
        </authorList>
    </citation>
    <scope>NUCLEOTIDE SEQUENCE [LARGE SCALE GENOMIC DNA]</scope>
    <source>
        <strain evidence="1 2">SJW1-2</strain>
    </source>
</reference>
<evidence type="ECO:0000313" key="1">
    <source>
        <dbReference type="EMBL" id="PNY80936.1"/>
    </source>
</evidence>
<protein>
    <submittedName>
        <fullName evidence="1">Uncharacterized protein</fullName>
    </submittedName>
</protein>
<sequence>MEPTVELSAITVRRRRLRPFIDFGAFFLFFGISGTDHGREERMRRRFEQEFYANVVTATLRGSVEPGRYRLEGLPQDANRRGWTVDAGGRATGDLSDDGLAELRAWMAQGKRRVEPVPLEPGT</sequence>
<name>A0A2K3UWM1_9DEIO</name>
<dbReference type="Proteomes" id="UP000236379">
    <property type="component" value="Unassembled WGS sequence"/>
</dbReference>
<dbReference type="OrthoDB" id="72580at2"/>
<dbReference type="EMBL" id="PPPD01000001">
    <property type="protein sequence ID" value="PNY80936.1"/>
    <property type="molecule type" value="Genomic_DNA"/>
</dbReference>
<gene>
    <name evidence="1" type="ORF">CVO96_05720</name>
</gene>